<dbReference type="Gene3D" id="2.60.120.1040">
    <property type="entry name" value="ZPR1, A/B domain"/>
    <property type="match status" value="2"/>
</dbReference>
<sequence>MSITPEEVPKPENHFAPIGETAEAIQAHEDSVQDDDDGNGNEEHVEGVDSIESLCMDCGKNGMTRMLLTSIPFFREVIIVSFKCPHCHNSNNSIQSAGQIQPRGSTYTVKQLCSAADLNRSIIKSEHCVVKLPELELEIPKGKGKMTTVEGLIKDCIDDLSLNQPVRQHTEPIVYEKIEALLEKLQRIIGPDAEPVTVQLEDPSGNSFIEAIGGLSDPKWSKREFNRTAQQNMELGLLPDADQPLPETTLTDDYEVEKPEEVYSFPSTCTSCGKTLETYMKPISIPHFKEVILMSTNCHSCGYKDNEIKSGGAISPLGTRLTLNVKDKEDLSRDILKSESASLSLPEIDLHLNPGTLGGRFTTLEGLLNQVYEELDQKVFARGDSASVNVTADSSAPNANKSNMESFLAKLKQVIDAELPYTVIIDDPLSNSYIQNIYAPDPDPELTKVEYTRTAEQDDELGLSDMKTEDY</sequence>
<dbReference type="GeneID" id="18933581"/>
<dbReference type="RefSeq" id="XP_007408219.1">
    <property type="nucleotide sequence ID" value="XM_007408157.1"/>
</dbReference>
<dbReference type="Pfam" id="PF03367">
    <property type="entry name" value="Zn_ribbon_ZPR1"/>
    <property type="match status" value="2"/>
</dbReference>
<dbReference type="FunFam" id="2.60.120.1040:FF:000001">
    <property type="entry name" value="Zinc finger protein ZPR1"/>
    <property type="match status" value="1"/>
</dbReference>
<dbReference type="NCBIfam" id="TIGR00310">
    <property type="entry name" value="ZPR1_znf"/>
    <property type="match status" value="2"/>
</dbReference>
<keyword evidence="7" id="KW-0539">Nucleus</keyword>
<feature type="domain" description="Zinc finger ZPR1-type" evidence="10">
    <location>
        <begin position="53"/>
        <end position="211"/>
    </location>
</feature>
<dbReference type="InterPro" id="IPR040141">
    <property type="entry name" value="ZPR1"/>
</dbReference>
<dbReference type="Proteomes" id="UP000001072">
    <property type="component" value="Unassembled WGS sequence"/>
</dbReference>
<gene>
    <name evidence="11" type="ORF">MELLADRAFT_84706</name>
</gene>
<dbReference type="FunFam" id="2.20.25.420:FF:000002">
    <property type="entry name" value="Zinc finger protein ZPR1"/>
    <property type="match status" value="1"/>
</dbReference>
<dbReference type="SMART" id="SM00709">
    <property type="entry name" value="Zpr1"/>
    <property type="match status" value="2"/>
</dbReference>
<feature type="region of interest" description="Disordered" evidence="9">
    <location>
        <begin position="1"/>
        <end position="22"/>
    </location>
</feature>
<dbReference type="FunFam" id="2.60.120.1040:FF:000003">
    <property type="entry name" value="Zinc finger protein zpr1"/>
    <property type="match status" value="1"/>
</dbReference>
<comment type="function">
    <text evidence="8">Acts as a protein folding chaperone for elongation factor 1-alpha.</text>
</comment>
<evidence type="ECO:0000256" key="1">
    <source>
        <dbReference type="ARBA" id="ARBA00004123"/>
    </source>
</evidence>
<name>F4RGK6_MELLP</name>
<dbReference type="OrthoDB" id="308464at2759"/>
<evidence type="ECO:0000256" key="7">
    <source>
        <dbReference type="ARBA" id="ARBA00023242"/>
    </source>
</evidence>
<organism evidence="12">
    <name type="scientific">Melampsora larici-populina (strain 98AG31 / pathotype 3-4-7)</name>
    <name type="common">Poplar leaf rust fungus</name>
    <dbReference type="NCBI Taxonomy" id="747676"/>
    <lineage>
        <taxon>Eukaryota</taxon>
        <taxon>Fungi</taxon>
        <taxon>Dikarya</taxon>
        <taxon>Basidiomycota</taxon>
        <taxon>Pucciniomycotina</taxon>
        <taxon>Pucciniomycetes</taxon>
        <taxon>Pucciniales</taxon>
        <taxon>Melampsoraceae</taxon>
        <taxon>Melampsora</taxon>
    </lineage>
</organism>
<keyword evidence="12" id="KW-1185">Reference proteome</keyword>
<dbReference type="VEuPathDB" id="FungiDB:MELLADRAFT_84706"/>
<dbReference type="InterPro" id="IPR004457">
    <property type="entry name" value="Znf_ZPR1"/>
</dbReference>
<dbReference type="GO" id="GO:0005634">
    <property type="term" value="C:nucleus"/>
    <property type="evidence" value="ECO:0007669"/>
    <property type="project" value="UniProtKB-SubCell"/>
</dbReference>
<dbReference type="PANTHER" id="PTHR10876:SF0">
    <property type="entry name" value="ZINC FINGER PROTEIN ZPR1"/>
    <property type="match status" value="1"/>
</dbReference>
<feature type="domain" description="Zinc finger ZPR1-type" evidence="10">
    <location>
        <begin position="267"/>
        <end position="436"/>
    </location>
</feature>
<evidence type="ECO:0000259" key="10">
    <source>
        <dbReference type="SMART" id="SM00709"/>
    </source>
</evidence>
<comment type="similarity">
    <text evidence="2">Belongs to the ZPR1 family.</text>
</comment>
<dbReference type="PANTHER" id="PTHR10876">
    <property type="entry name" value="ZINC FINGER PROTEIN ZPR1"/>
    <property type="match status" value="1"/>
</dbReference>
<dbReference type="InterPro" id="IPR056180">
    <property type="entry name" value="ZPR1_jr_dom"/>
</dbReference>
<evidence type="ECO:0000256" key="5">
    <source>
        <dbReference type="ARBA" id="ARBA00022771"/>
    </source>
</evidence>
<evidence type="ECO:0000256" key="3">
    <source>
        <dbReference type="ARBA" id="ARBA00022723"/>
    </source>
</evidence>
<dbReference type="InterPro" id="IPR042452">
    <property type="entry name" value="ZPR1_Znf1/2"/>
</dbReference>
<dbReference type="STRING" id="747676.F4RGK6"/>
<keyword evidence="5" id="KW-0863">Zinc-finger</keyword>
<evidence type="ECO:0000256" key="4">
    <source>
        <dbReference type="ARBA" id="ARBA00022737"/>
    </source>
</evidence>
<keyword evidence="6" id="KW-0862">Zinc</keyword>
<dbReference type="Pfam" id="PF22794">
    <property type="entry name" value="jr-ZPR1"/>
    <property type="match status" value="2"/>
</dbReference>
<dbReference type="FunCoup" id="F4RGK6">
    <property type="interactions" value="803"/>
</dbReference>
<evidence type="ECO:0000256" key="9">
    <source>
        <dbReference type="SAM" id="MobiDB-lite"/>
    </source>
</evidence>
<dbReference type="HOGENOM" id="CLU_024138_5_0_1"/>
<dbReference type="AlphaFoldDB" id="F4RGK6"/>
<accession>F4RGK6</accession>
<dbReference type="GO" id="GO:0008270">
    <property type="term" value="F:zinc ion binding"/>
    <property type="evidence" value="ECO:0007669"/>
    <property type="project" value="UniProtKB-KW"/>
</dbReference>
<evidence type="ECO:0000256" key="6">
    <source>
        <dbReference type="ARBA" id="ARBA00022833"/>
    </source>
</evidence>
<reference evidence="12" key="1">
    <citation type="journal article" date="2011" name="Proc. Natl. Acad. Sci. U.S.A.">
        <title>Obligate biotrophy features unraveled by the genomic analysis of rust fungi.</title>
        <authorList>
            <person name="Duplessis S."/>
            <person name="Cuomo C.A."/>
            <person name="Lin Y.-C."/>
            <person name="Aerts A."/>
            <person name="Tisserant E."/>
            <person name="Veneault-Fourrey C."/>
            <person name="Joly D.L."/>
            <person name="Hacquard S."/>
            <person name="Amselem J."/>
            <person name="Cantarel B.L."/>
            <person name="Chiu R."/>
            <person name="Coutinho P.M."/>
            <person name="Feau N."/>
            <person name="Field M."/>
            <person name="Frey P."/>
            <person name="Gelhaye E."/>
            <person name="Goldberg J."/>
            <person name="Grabherr M.G."/>
            <person name="Kodira C.D."/>
            <person name="Kohler A."/>
            <person name="Kuees U."/>
            <person name="Lindquist E.A."/>
            <person name="Lucas S.M."/>
            <person name="Mago R."/>
            <person name="Mauceli E."/>
            <person name="Morin E."/>
            <person name="Murat C."/>
            <person name="Pangilinan J.L."/>
            <person name="Park R."/>
            <person name="Pearson M."/>
            <person name="Quesneville H."/>
            <person name="Rouhier N."/>
            <person name="Sakthikumar S."/>
            <person name="Salamov A.A."/>
            <person name="Schmutz J."/>
            <person name="Selles B."/>
            <person name="Shapiro H."/>
            <person name="Tanguay P."/>
            <person name="Tuskan G.A."/>
            <person name="Henrissat B."/>
            <person name="Van de Peer Y."/>
            <person name="Rouze P."/>
            <person name="Ellis J.G."/>
            <person name="Dodds P.N."/>
            <person name="Schein J.E."/>
            <person name="Zhong S."/>
            <person name="Hamelin R.C."/>
            <person name="Grigoriev I.V."/>
            <person name="Szabo L.J."/>
            <person name="Martin F."/>
        </authorList>
    </citation>
    <scope>NUCLEOTIDE SEQUENCE [LARGE SCALE GENOMIC DNA]</scope>
    <source>
        <strain evidence="12">98AG31 / pathotype 3-4-7</strain>
    </source>
</reference>
<dbReference type="KEGG" id="mlr:MELLADRAFT_84706"/>
<protein>
    <recommendedName>
        <fullName evidence="10">Zinc finger ZPR1-type domain-containing protein</fullName>
    </recommendedName>
</protein>
<comment type="subcellular location">
    <subcellularLocation>
        <location evidence="1">Nucleus</location>
    </subcellularLocation>
</comment>
<keyword evidence="3" id="KW-0479">Metal-binding</keyword>
<keyword evidence="4" id="KW-0677">Repeat</keyword>
<evidence type="ECO:0000256" key="8">
    <source>
        <dbReference type="ARBA" id="ARBA00054139"/>
    </source>
</evidence>
<dbReference type="InterPro" id="IPR042451">
    <property type="entry name" value="ZPR1_A/B_dom"/>
</dbReference>
<proteinExistence type="inferred from homology"/>
<dbReference type="eggNOG" id="KOG2703">
    <property type="taxonomic scope" value="Eukaryota"/>
</dbReference>
<dbReference type="InParanoid" id="F4RGK6"/>
<evidence type="ECO:0000313" key="11">
    <source>
        <dbReference type="EMBL" id="EGG08633.1"/>
    </source>
</evidence>
<dbReference type="Gene3D" id="2.20.25.420">
    <property type="entry name" value="ZPR1, zinc finger domain"/>
    <property type="match status" value="2"/>
</dbReference>
<dbReference type="FunFam" id="2.20.25.420:FF:000001">
    <property type="entry name" value="Zinc finger protein ZPR1"/>
    <property type="match status" value="1"/>
</dbReference>
<evidence type="ECO:0000313" key="12">
    <source>
        <dbReference type="Proteomes" id="UP000001072"/>
    </source>
</evidence>
<evidence type="ECO:0000256" key="2">
    <source>
        <dbReference type="ARBA" id="ARBA00008354"/>
    </source>
</evidence>
<dbReference type="EMBL" id="GL883100">
    <property type="protein sequence ID" value="EGG08633.1"/>
    <property type="molecule type" value="Genomic_DNA"/>
</dbReference>